<name>A0A564U7Q0_9FIRM</name>
<feature type="transmembrane region" description="Helical" evidence="1">
    <location>
        <begin position="61"/>
        <end position="78"/>
    </location>
</feature>
<organism evidence="2 3">
    <name type="scientific">Dorea longicatena</name>
    <dbReference type="NCBI Taxonomy" id="88431"/>
    <lineage>
        <taxon>Bacteria</taxon>
        <taxon>Bacillati</taxon>
        <taxon>Bacillota</taxon>
        <taxon>Clostridia</taxon>
        <taxon>Lachnospirales</taxon>
        <taxon>Lachnospiraceae</taxon>
        <taxon>Dorea</taxon>
    </lineage>
</organism>
<accession>A0A564U7Q0</accession>
<protein>
    <submittedName>
        <fullName evidence="2">Uncharacterized protein</fullName>
    </submittedName>
</protein>
<evidence type="ECO:0000313" key="3">
    <source>
        <dbReference type="Proteomes" id="UP000398619"/>
    </source>
</evidence>
<reference evidence="2 3" key="1">
    <citation type="submission" date="2019-07" db="EMBL/GenBank/DDBJ databases">
        <authorList>
            <person name="Hibberd C M."/>
            <person name="Gehrig L. J."/>
            <person name="Chang H.-W."/>
            <person name="Venkatesh S."/>
        </authorList>
    </citation>
    <scope>NUCLEOTIDE SEQUENCE [LARGE SCALE GENOMIC DNA]</scope>
    <source>
        <strain evidence="2">Dorea_longicatena_SSTS_Bg7063</strain>
    </source>
</reference>
<feature type="transmembrane region" description="Helical" evidence="1">
    <location>
        <begin position="7"/>
        <end position="26"/>
    </location>
</feature>
<proteinExistence type="predicted"/>
<evidence type="ECO:0000256" key="1">
    <source>
        <dbReference type="SAM" id="Phobius"/>
    </source>
</evidence>
<sequence length="91" mass="10649">MKKIIYICLDLLTIAFLIGGYAFQYFTRKKLGMLRWVNYQNMQLQKNHVYDVLKSIESFPAYYFLMPFLGAATLMQIIRNGIAVGTKKNEK</sequence>
<dbReference type="Proteomes" id="UP000398619">
    <property type="component" value="Unassembled WGS sequence"/>
</dbReference>
<gene>
    <name evidence="2" type="ORF">DLSSTS7063_02182</name>
</gene>
<dbReference type="AlphaFoldDB" id="A0A564U7Q0"/>
<evidence type="ECO:0000313" key="2">
    <source>
        <dbReference type="EMBL" id="VUX15567.1"/>
    </source>
</evidence>
<keyword evidence="1" id="KW-1133">Transmembrane helix</keyword>
<dbReference type="EMBL" id="CABHNM010000049">
    <property type="protein sequence ID" value="VUX15567.1"/>
    <property type="molecule type" value="Genomic_DNA"/>
</dbReference>
<dbReference type="RefSeq" id="WP_144101112.1">
    <property type="nucleotide sequence ID" value="NZ_CABHNM010000049.1"/>
</dbReference>
<keyword evidence="1" id="KW-0472">Membrane</keyword>
<keyword evidence="1" id="KW-0812">Transmembrane</keyword>